<keyword evidence="3 5" id="KW-0862">Zinc</keyword>
<evidence type="ECO:0000256" key="1">
    <source>
        <dbReference type="ARBA" id="ARBA00022723"/>
    </source>
</evidence>
<dbReference type="EMBL" id="JBDJPC010000006">
    <property type="protein sequence ID" value="KAL1497920.1"/>
    <property type="molecule type" value="Genomic_DNA"/>
</dbReference>
<keyword evidence="4" id="KW-0238">DNA-binding</keyword>
<evidence type="ECO:0000256" key="5">
    <source>
        <dbReference type="PROSITE-ProRule" id="PRU01263"/>
    </source>
</evidence>
<dbReference type="Proteomes" id="UP001566132">
    <property type="component" value="Unassembled WGS sequence"/>
</dbReference>
<feature type="binding site" evidence="5">
    <location>
        <position position="96"/>
    </location>
    <ligand>
        <name>Zn(2+)</name>
        <dbReference type="ChEBI" id="CHEBI:29105"/>
    </ligand>
</feature>
<feature type="binding site" evidence="5">
    <location>
        <position position="99"/>
    </location>
    <ligand>
        <name>Zn(2+)</name>
        <dbReference type="ChEBI" id="CHEBI:29105"/>
    </ligand>
</feature>
<keyword evidence="1 5" id="KW-0479">Metal-binding</keyword>
<accession>A0ABD1EN42</accession>
<protein>
    <recommendedName>
        <fullName evidence="6">ZAD domain-containing protein</fullName>
    </recommendedName>
</protein>
<sequence>MSDKKPKCFVPECTNNIGVLLPKNNERKKEWLKALGLINLTPCSKSFICLDHFGENGQPISRQKIVKPTSQHIHETRKNSLITQNLTVYSVYEKMCRLCMVQSTNVTQHIFNKLNAEFTIAQAIGICLYPLQVLPNDMLSKYVCTNCLNFLKEYFTFHQNCMTNDSKQRYSLDIYNDCPNSLSDEYLYEEWLSDYEDPEENQEDESLNESDNRAMVLETSRSELSKEQYAPHEVYFNDVIEKEQIMALDDEDSSELVDTIFSDTEEDNVENIVIEIVNDEEPATTQKENVINTSKRLLKIENVENRELDKQVSKRNSHLENTSSRRSITVMKNGDDEIYVLPTAVTLMVKEKYKSPLGYYSSELIKYLFDSMFLLAGEYLYEMGLKKGNSRRLLCIVSGCCGVAIQSEISTNKFSKKIEVIESHNHKVPDALERKKQMFYHAVQKKIRSKINVNLISIYNKYCLLDPSLKQILPIKIFTKQMEHLDTTPLTHSFESFDQFYDSIELDDFHGIHFTDNHVQFYQDRLDSKDGGKAVIFGNQEIIKQLSNSKTMFVDSSFVIEVKDFPSQLLTVLVWNEKHVSLNIREDSYYPIIFALTNMKSQELYEKVFTFVFNELAPDLRPSEIITEYEANLYYALSGTYLESSIGGSVFYFTQSIFKKICSLDLDRILETNLSLRSIYNMILMLPLLPLNSISDGYEKIKNQAQALNLQHLTDELFAYVCNEWLNKVTPELFCVHRLENRINEEICVPFEIFRDLLAFNDTKKPKISKFLPIISVLEKLIEFENLVRKNLYGPSKIRDNMVPNNSKKIIIEAWDYIDNQPTINIYQIFLKVLPYMKSMETQLCIWGVYSFSGQIDDTLIDVRHFSIIKENILDWTDQEQKTNSLPEEEDDSETIEEYYIVDNDGTIKKSEVWKSLHSDHELAFNLQITDEQ</sequence>
<dbReference type="SMART" id="SM00868">
    <property type="entry name" value="zf-AD"/>
    <property type="match status" value="1"/>
</dbReference>
<dbReference type="Pfam" id="PF07776">
    <property type="entry name" value="zf-AD"/>
    <property type="match status" value="1"/>
</dbReference>
<evidence type="ECO:0000256" key="3">
    <source>
        <dbReference type="ARBA" id="ARBA00022833"/>
    </source>
</evidence>
<dbReference type="PROSITE" id="PS51915">
    <property type="entry name" value="ZAD"/>
    <property type="match status" value="1"/>
</dbReference>
<evidence type="ECO:0000256" key="4">
    <source>
        <dbReference type="ARBA" id="ARBA00023125"/>
    </source>
</evidence>
<evidence type="ECO:0000313" key="7">
    <source>
        <dbReference type="EMBL" id="KAL1497920.1"/>
    </source>
</evidence>
<feature type="binding site" evidence="5">
    <location>
        <position position="144"/>
    </location>
    <ligand>
        <name>Zn(2+)</name>
        <dbReference type="ChEBI" id="CHEBI:29105"/>
    </ligand>
</feature>
<dbReference type="GO" id="GO:0003677">
    <property type="term" value="F:DNA binding"/>
    <property type="evidence" value="ECO:0007669"/>
    <property type="project" value="UniProtKB-KW"/>
</dbReference>
<organism evidence="7 8">
    <name type="scientific">Hypothenemus hampei</name>
    <name type="common">Coffee berry borer</name>
    <dbReference type="NCBI Taxonomy" id="57062"/>
    <lineage>
        <taxon>Eukaryota</taxon>
        <taxon>Metazoa</taxon>
        <taxon>Ecdysozoa</taxon>
        <taxon>Arthropoda</taxon>
        <taxon>Hexapoda</taxon>
        <taxon>Insecta</taxon>
        <taxon>Pterygota</taxon>
        <taxon>Neoptera</taxon>
        <taxon>Endopterygota</taxon>
        <taxon>Coleoptera</taxon>
        <taxon>Polyphaga</taxon>
        <taxon>Cucujiformia</taxon>
        <taxon>Curculionidae</taxon>
        <taxon>Scolytinae</taxon>
        <taxon>Hypothenemus</taxon>
    </lineage>
</organism>
<feature type="domain" description="ZAD" evidence="6">
    <location>
        <begin position="94"/>
        <end position="171"/>
    </location>
</feature>
<dbReference type="AlphaFoldDB" id="A0ABD1EN42"/>
<keyword evidence="2 5" id="KW-0863">Zinc-finger</keyword>
<gene>
    <name evidence="7" type="ORF">ABEB36_008801</name>
</gene>
<dbReference type="GO" id="GO:0008270">
    <property type="term" value="F:zinc ion binding"/>
    <property type="evidence" value="ECO:0007669"/>
    <property type="project" value="UniProtKB-UniRule"/>
</dbReference>
<dbReference type="InterPro" id="IPR012934">
    <property type="entry name" value="Znf_AD"/>
</dbReference>
<evidence type="ECO:0000256" key="2">
    <source>
        <dbReference type="ARBA" id="ARBA00022771"/>
    </source>
</evidence>
<dbReference type="Pfam" id="PF05485">
    <property type="entry name" value="THAP"/>
    <property type="match status" value="1"/>
</dbReference>
<feature type="binding site" evidence="5">
    <location>
        <position position="147"/>
    </location>
    <ligand>
        <name>Zn(2+)</name>
        <dbReference type="ChEBI" id="CHEBI:29105"/>
    </ligand>
</feature>
<dbReference type="InterPro" id="IPR006612">
    <property type="entry name" value="THAP_Znf"/>
</dbReference>
<dbReference type="SUPFAM" id="SSF57716">
    <property type="entry name" value="Glucocorticoid receptor-like (DNA-binding domain)"/>
    <property type="match status" value="2"/>
</dbReference>
<comment type="caution">
    <text evidence="7">The sequence shown here is derived from an EMBL/GenBank/DDBJ whole genome shotgun (WGS) entry which is preliminary data.</text>
</comment>
<keyword evidence="8" id="KW-1185">Reference proteome</keyword>
<evidence type="ECO:0000313" key="8">
    <source>
        <dbReference type="Proteomes" id="UP001566132"/>
    </source>
</evidence>
<name>A0ABD1EN42_HYPHA</name>
<dbReference type="Gene3D" id="3.40.1800.20">
    <property type="match status" value="1"/>
</dbReference>
<reference evidence="7 8" key="1">
    <citation type="submission" date="2024-05" db="EMBL/GenBank/DDBJ databases">
        <title>Genetic variation in Jamaican populations of the coffee berry borer (Hypothenemus hampei).</title>
        <authorList>
            <person name="Errbii M."/>
            <person name="Myrie A."/>
        </authorList>
    </citation>
    <scope>NUCLEOTIDE SEQUENCE [LARGE SCALE GENOMIC DNA]</scope>
    <source>
        <strain evidence="7">JA-Hopewell-2020-01-JO</strain>
        <tissue evidence="7">Whole body</tissue>
    </source>
</reference>
<proteinExistence type="predicted"/>
<evidence type="ECO:0000259" key="6">
    <source>
        <dbReference type="PROSITE" id="PS51915"/>
    </source>
</evidence>